<dbReference type="Gene3D" id="1.10.287.130">
    <property type="match status" value="1"/>
</dbReference>
<protein>
    <recommendedName>
        <fullName evidence="2">histidine kinase</fullName>
        <ecNumber evidence="2">2.7.13.3</ecNumber>
    </recommendedName>
</protein>
<evidence type="ECO:0000256" key="6">
    <source>
        <dbReference type="ARBA" id="ARBA00022777"/>
    </source>
</evidence>
<evidence type="ECO:0000256" key="7">
    <source>
        <dbReference type="ARBA" id="ARBA00022840"/>
    </source>
</evidence>
<evidence type="ECO:0000256" key="4">
    <source>
        <dbReference type="ARBA" id="ARBA00022679"/>
    </source>
</evidence>
<evidence type="ECO:0000256" key="3">
    <source>
        <dbReference type="ARBA" id="ARBA00022553"/>
    </source>
</evidence>
<dbReference type="Pfam" id="PF02518">
    <property type="entry name" value="HATPase_c"/>
    <property type="match status" value="1"/>
</dbReference>
<evidence type="ECO:0000256" key="9">
    <source>
        <dbReference type="SAM" id="Phobius"/>
    </source>
</evidence>
<dbReference type="InterPro" id="IPR003594">
    <property type="entry name" value="HATPase_dom"/>
</dbReference>
<dbReference type="InterPro" id="IPR005467">
    <property type="entry name" value="His_kinase_dom"/>
</dbReference>
<dbReference type="RefSeq" id="WP_085010529.1">
    <property type="nucleotide sequence ID" value="NZ_NAAD01000010.1"/>
</dbReference>
<dbReference type="SUPFAM" id="SSF55874">
    <property type="entry name" value="ATPase domain of HSP90 chaperone/DNA topoisomerase II/histidine kinase"/>
    <property type="match status" value="1"/>
</dbReference>
<feature type="domain" description="Histidine kinase" evidence="10">
    <location>
        <begin position="97"/>
        <end position="312"/>
    </location>
</feature>
<comment type="caution">
    <text evidence="11">The sequence shown here is derived from an EMBL/GenBank/DDBJ whole genome shotgun (WGS) entry which is preliminary data.</text>
</comment>
<feature type="transmembrane region" description="Helical" evidence="9">
    <location>
        <begin position="57"/>
        <end position="81"/>
    </location>
</feature>
<evidence type="ECO:0000259" key="10">
    <source>
        <dbReference type="PROSITE" id="PS50109"/>
    </source>
</evidence>
<dbReference type="Gene3D" id="3.30.565.10">
    <property type="entry name" value="Histidine kinase-like ATPase, C-terminal domain"/>
    <property type="match status" value="1"/>
</dbReference>
<dbReference type="GO" id="GO:0000155">
    <property type="term" value="F:phosphorelay sensor kinase activity"/>
    <property type="evidence" value="ECO:0007669"/>
    <property type="project" value="InterPro"/>
</dbReference>
<dbReference type="Pfam" id="PF00512">
    <property type="entry name" value="HisKA"/>
    <property type="match status" value="1"/>
</dbReference>
<dbReference type="GO" id="GO:0000156">
    <property type="term" value="F:phosphorelay response regulator activity"/>
    <property type="evidence" value="ECO:0007669"/>
    <property type="project" value="TreeGrafter"/>
</dbReference>
<dbReference type="InterPro" id="IPR050351">
    <property type="entry name" value="BphY/WalK/GraS-like"/>
</dbReference>
<dbReference type="InterPro" id="IPR003661">
    <property type="entry name" value="HisK_dim/P_dom"/>
</dbReference>
<dbReference type="InterPro" id="IPR004358">
    <property type="entry name" value="Sig_transdc_His_kin-like_C"/>
</dbReference>
<keyword evidence="5" id="KW-0547">Nucleotide-binding</keyword>
<dbReference type="PANTHER" id="PTHR42878:SF7">
    <property type="entry name" value="SENSOR HISTIDINE KINASE GLRK"/>
    <property type="match status" value="1"/>
</dbReference>
<keyword evidence="8" id="KW-0902">Two-component regulatory system</keyword>
<dbReference type="FunFam" id="3.30.565.10:FF:000006">
    <property type="entry name" value="Sensor histidine kinase WalK"/>
    <property type="match status" value="1"/>
</dbReference>
<dbReference type="GO" id="GO:0030295">
    <property type="term" value="F:protein kinase activator activity"/>
    <property type="evidence" value="ECO:0007669"/>
    <property type="project" value="TreeGrafter"/>
</dbReference>
<proteinExistence type="predicted"/>
<keyword evidence="9" id="KW-0812">Transmembrane</keyword>
<comment type="catalytic activity">
    <reaction evidence="1">
        <text>ATP + protein L-histidine = ADP + protein N-phospho-L-histidine.</text>
        <dbReference type="EC" id="2.7.13.3"/>
    </reaction>
</comment>
<dbReference type="OrthoDB" id="9804645at2"/>
<dbReference type="SUPFAM" id="SSF47384">
    <property type="entry name" value="Homodimeric domain of signal transducing histidine kinase"/>
    <property type="match status" value="1"/>
</dbReference>
<evidence type="ECO:0000313" key="11">
    <source>
        <dbReference type="EMBL" id="ORJ59879.1"/>
    </source>
</evidence>
<dbReference type="GO" id="GO:0007234">
    <property type="term" value="P:osmosensory signaling via phosphorelay pathway"/>
    <property type="evidence" value="ECO:0007669"/>
    <property type="project" value="TreeGrafter"/>
</dbReference>
<keyword evidence="9" id="KW-0472">Membrane</keyword>
<dbReference type="PROSITE" id="PS50109">
    <property type="entry name" value="HIS_KIN"/>
    <property type="match status" value="1"/>
</dbReference>
<dbReference type="CDD" id="cd00082">
    <property type="entry name" value="HisKA"/>
    <property type="match status" value="1"/>
</dbReference>
<feature type="transmembrane region" description="Helical" evidence="9">
    <location>
        <begin position="12"/>
        <end position="33"/>
    </location>
</feature>
<evidence type="ECO:0000256" key="5">
    <source>
        <dbReference type="ARBA" id="ARBA00022741"/>
    </source>
</evidence>
<keyword evidence="9" id="KW-1133">Transmembrane helix</keyword>
<keyword evidence="3" id="KW-0597">Phosphoprotein</keyword>
<dbReference type="STRING" id="1969733.B5V00_09415"/>
<accession>A0A1X0Y420</accession>
<keyword evidence="4" id="KW-0808">Transferase</keyword>
<organism evidence="11 12">
    <name type="scientific">Geothermobacter hydrogeniphilus</name>
    <dbReference type="NCBI Taxonomy" id="1969733"/>
    <lineage>
        <taxon>Bacteria</taxon>
        <taxon>Pseudomonadati</taxon>
        <taxon>Thermodesulfobacteriota</taxon>
        <taxon>Desulfuromonadia</taxon>
        <taxon>Desulfuromonadales</taxon>
        <taxon>Geothermobacteraceae</taxon>
        <taxon>Geothermobacter</taxon>
    </lineage>
</organism>
<dbReference type="PANTHER" id="PTHR42878">
    <property type="entry name" value="TWO-COMPONENT HISTIDINE KINASE"/>
    <property type="match status" value="1"/>
</dbReference>
<dbReference type="InterPro" id="IPR036890">
    <property type="entry name" value="HATPase_C_sf"/>
</dbReference>
<name>A0A1X0Y420_9BACT</name>
<dbReference type="SMART" id="SM00387">
    <property type="entry name" value="HATPase_c"/>
    <property type="match status" value="1"/>
</dbReference>
<dbReference type="InterPro" id="IPR036097">
    <property type="entry name" value="HisK_dim/P_sf"/>
</dbReference>
<dbReference type="SMART" id="SM00388">
    <property type="entry name" value="HisKA"/>
    <property type="match status" value="1"/>
</dbReference>
<sequence>MKLFQKLVNPIFTFIGLQLVWIVLLVGWIYWFMGKHRQVRALAEKYSTELPAGGLDWMILVEGILLLVAILAGVYVIFIYWRRQISLNRAQRNFISQVTHELKSPLASLRLHLETIRRRQPDPDQLASFVDTMLADTQRLDTLTSNLLTVNRLEHKGLKLTLKPGNLSALMKNYFKDLQFSLPRAGKMRLDIPPGLWTRMDPESLETVFRNLLENALLYSEDAPQISVSLQREKKQLHIRFSDRGRGLDARDLKKVFKMFYRVRGTGKTIRGSGLGLFIVRVIIRLHKGRVWLESAGKGQGTTVHILLPAWQGPIVEEGE</sequence>
<evidence type="ECO:0000256" key="2">
    <source>
        <dbReference type="ARBA" id="ARBA00012438"/>
    </source>
</evidence>
<evidence type="ECO:0000313" key="12">
    <source>
        <dbReference type="Proteomes" id="UP000193136"/>
    </source>
</evidence>
<dbReference type="EC" id="2.7.13.3" evidence="2"/>
<gene>
    <name evidence="11" type="ORF">B5V00_09415</name>
</gene>
<evidence type="ECO:0000256" key="1">
    <source>
        <dbReference type="ARBA" id="ARBA00000085"/>
    </source>
</evidence>
<dbReference type="PRINTS" id="PR00344">
    <property type="entry name" value="BCTRLSENSOR"/>
</dbReference>
<dbReference type="EMBL" id="NAAD01000010">
    <property type="protein sequence ID" value="ORJ59879.1"/>
    <property type="molecule type" value="Genomic_DNA"/>
</dbReference>
<dbReference type="GO" id="GO:0005524">
    <property type="term" value="F:ATP binding"/>
    <property type="evidence" value="ECO:0007669"/>
    <property type="project" value="UniProtKB-KW"/>
</dbReference>
<dbReference type="Proteomes" id="UP000193136">
    <property type="component" value="Unassembled WGS sequence"/>
</dbReference>
<keyword evidence="6 11" id="KW-0418">Kinase</keyword>
<keyword evidence="12" id="KW-1185">Reference proteome</keyword>
<evidence type="ECO:0000256" key="8">
    <source>
        <dbReference type="ARBA" id="ARBA00023012"/>
    </source>
</evidence>
<keyword evidence="7" id="KW-0067">ATP-binding</keyword>
<dbReference type="AlphaFoldDB" id="A0A1X0Y420"/>
<reference evidence="11 12" key="1">
    <citation type="submission" date="2017-03" db="EMBL/GenBank/DDBJ databases">
        <title>Genome sequence of Geothermobacter sp. EPR-M, Deep-Sea Iron Reducer.</title>
        <authorList>
            <person name="Tully B."/>
            <person name="Savalia P."/>
            <person name="Abuyen K."/>
            <person name="Baughan C."/>
            <person name="Romero E."/>
            <person name="Ronkowski C."/>
            <person name="Torres B."/>
            <person name="Tremblay J."/>
            <person name="Trujillo A."/>
            <person name="Tyler M."/>
            <person name="Perez-Rodriguez I."/>
            <person name="Amend J."/>
        </authorList>
    </citation>
    <scope>NUCLEOTIDE SEQUENCE [LARGE SCALE GENOMIC DNA]</scope>
    <source>
        <strain evidence="11 12">EPR-M</strain>
    </source>
</reference>